<dbReference type="EMBL" id="SRLO01000026">
    <property type="protein sequence ID" value="TNN84506.1"/>
    <property type="molecule type" value="Genomic_DNA"/>
</dbReference>
<accession>A0A4Z2J2V0</accession>
<organism evidence="1 2">
    <name type="scientific">Liparis tanakae</name>
    <name type="common">Tanaka's snailfish</name>
    <dbReference type="NCBI Taxonomy" id="230148"/>
    <lineage>
        <taxon>Eukaryota</taxon>
        <taxon>Metazoa</taxon>
        <taxon>Chordata</taxon>
        <taxon>Craniata</taxon>
        <taxon>Vertebrata</taxon>
        <taxon>Euteleostomi</taxon>
        <taxon>Actinopterygii</taxon>
        <taxon>Neopterygii</taxon>
        <taxon>Teleostei</taxon>
        <taxon>Neoteleostei</taxon>
        <taxon>Acanthomorphata</taxon>
        <taxon>Eupercaria</taxon>
        <taxon>Perciformes</taxon>
        <taxon>Cottioidei</taxon>
        <taxon>Cottales</taxon>
        <taxon>Liparidae</taxon>
        <taxon>Liparis</taxon>
    </lineage>
</organism>
<name>A0A4Z2J2V0_9TELE</name>
<evidence type="ECO:0000313" key="2">
    <source>
        <dbReference type="Proteomes" id="UP000314294"/>
    </source>
</evidence>
<keyword evidence="2" id="KW-1185">Reference proteome</keyword>
<proteinExistence type="predicted"/>
<evidence type="ECO:0000313" key="1">
    <source>
        <dbReference type="EMBL" id="TNN84506.1"/>
    </source>
</evidence>
<dbReference type="AlphaFoldDB" id="A0A4Z2J2V0"/>
<dbReference type="Proteomes" id="UP000314294">
    <property type="component" value="Unassembled WGS sequence"/>
</dbReference>
<comment type="caution">
    <text evidence="1">The sequence shown here is derived from an EMBL/GenBank/DDBJ whole genome shotgun (WGS) entry which is preliminary data.</text>
</comment>
<protein>
    <submittedName>
        <fullName evidence="1">Uncharacterized protein</fullName>
    </submittedName>
</protein>
<reference evidence="1 2" key="1">
    <citation type="submission" date="2019-03" db="EMBL/GenBank/DDBJ databases">
        <title>First draft genome of Liparis tanakae, snailfish: a comprehensive survey of snailfish specific genes.</title>
        <authorList>
            <person name="Kim W."/>
            <person name="Song I."/>
            <person name="Jeong J.-H."/>
            <person name="Kim D."/>
            <person name="Kim S."/>
            <person name="Ryu S."/>
            <person name="Song J.Y."/>
            <person name="Lee S.K."/>
        </authorList>
    </citation>
    <scope>NUCLEOTIDE SEQUENCE [LARGE SCALE GENOMIC DNA]</scope>
    <source>
        <tissue evidence="1">Muscle</tissue>
    </source>
</reference>
<gene>
    <name evidence="1" type="ORF">EYF80_005206</name>
</gene>
<sequence>MNHRLKRLKKGGSRMGWPVIEHFLRVPCHVPLSAAPLTPNLCDNHMEDYLQHVTADVIDAMSTKIPVLPRCRSYNDQGETRPNCKRDKRRLVVLLHGDSEKRKGHSDHSDSHSCEKRMALVLRCEERQDSNQIQAWAARQKTY</sequence>